<keyword evidence="3" id="KW-1185">Reference proteome</keyword>
<dbReference type="OrthoDB" id="8779130at2"/>
<reference evidence="2 3" key="1">
    <citation type="submission" date="2018-05" db="EMBL/GenBank/DDBJ databases">
        <title>Genomic Encyclopedia of Type Strains, Phase IV (KMG-IV): sequencing the most valuable type-strain genomes for metagenomic binning, comparative biology and taxonomic classification.</title>
        <authorList>
            <person name="Goeker M."/>
        </authorList>
    </citation>
    <scope>NUCLEOTIDE SEQUENCE [LARGE SCALE GENOMIC DNA]</scope>
    <source>
        <strain evidence="2 3">DSM 19792</strain>
    </source>
</reference>
<dbReference type="EMBL" id="QJKB01000004">
    <property type="protein sequence ID" value="PXX43265.1"/>
    <property type="molecule type" value="Genomic_DNA"/>
</dbReference>
<comment type="caution">
    <text evidence="2">The sequence shown here is derived from an EMBL/GenBank/DDBJ whole genome shotgun (WGS) entry which is preliminary data.</text>
</comment>
<evidence type="ECO:0000313" key="3">
    <source>
        <dbReference type="Proteomes" id="UP000247792"/>
    </source>
</evidence>
<dbReference type="RefSeq" id="WP_110255798.1">
    <property type="nucleotide sequence ID" value="NZ_QJKB01000004.1"/>
</dbReference>
<sequence>MNNQIDASIPVLTEVIKPEELLAPAKPPAVSAIEPATTNDASAIGNETANNNYPGKTEEDWQALEQSLRENVLRQVLTRIDFVLEHRIRDNLADVLQIAVANLSTEIRSGLHNTLEEVITRAVTQEISKAKSSK</sequence>
<organism evidence="2 3">
    <name type="scientific">Undibacterium pigrum</name>
    <dbReference type="NCBI Taxonomy" id="401470"/>
    <lineage>
        <taxon>Bacteria</taxon>
        <taxon>Pseudomonadati</taxon>
        <taxon>Pseudomonadota</taxon>
        <taxon>Betaproteobacteria</taxon>
        <taxon>Burkholderiales</taxon>
        <taxon>Oxalobacteraceae</taxon>
        <taxon>Undibacterium</taxon>
    </lineage>
</organism>
<proteinExistence type="predicted"/>
<evidence type="ECO:0000256" key="1">
    <source>
        <dbReference type="SAM" id="MobiDB-lite"/>
    </source>
</evidence>
<gene>
    <name evidence="2" type="ORF">DFR42_104266</name>
</gene>
<evidence type="ECO:0000313" key="2">
    <source>
        <dbReference type="EMBL" id="PXX43265.1"/>
    </source>
</evidence>
<feature type="compositionally biased region" description="Polar residues" evidence="1">
    <location>
        <begin position="36"/>
        <end position="54"/>
    </location>
</feature>
<protein>
    <submittedName>
        <fullName evidence="2">Uncharacterized protein</fullName>
    </submittedName>
</protein>
<dbReference type="Proteomes" id="UP000247792">
    <property type="component" value="Unassembled WGS sequence"/>
</dbReference>
<name>A0A318J6B9_9BURK</name>
<accession>A0A318J6B9</accession>
<dbReference type="AlphaFoldDB" id="A0A318J6B9"/>
<feature type="region of interest" description="Disordered" evidence="1">
    <location>
        <begin position="34"/>
        <end position="55"/>
    </location>
</feature>